<evidence type="ECO:0000256" key="2">
    <source>
        <dbReference type="PROSITE-ProRule" id="PRU00335"/>
    </source>
</evidence>
<sequence length="226" mass="24141">MVMARRSTDDPQDTGGTSLDGGPSDGAPSDGPRRDRKTGGGRRRLTADDWAAAALAAIGEGGLAAVAVEPLATRLGTTKGSFYWHFANRDALVDAALERWEQLHTEAVITTVEAEPDPERRLRGLFAYASAASAADPLEVSLLATAAEPRVTAVLRRVTDRRVGYVAELFAALGFPAAEARRRGLLAYTAYLGHTQLGHAVPESLPDGADRDRYLDSVIDTLLCRE</sequence>
<dbReference type="InterPro" id="IPR001647">
    <property type="entry name" value="HTH_TetR"/>
</dbReference>
<dbReference type="PROSITE" id="PS50977">
    <property type="entry name" value="HTH_TETR_2"/>
    <property type="match status" value="1"/>
</dbReference>
<keyword evidence="6" id="KW-1185">Reference proteome</keyword>
<evidence type="ECO:0000313" key="5">
    <source>
        <dbReference type="EMBL" id="GCD41656.1"/>
    </source>
</evidence>
<evidence type="ECO:0000256" key="3">
    <source>
        <dbReference type="SAM" id="MobiDB-lite"/>
    </source>
</evidence>
<dbReference type="AlphaFoldDB" id="A0A401VX86"/>
<keyword evidence="1 2" id="KW-0238">DNA-binding</keyword>
<dbReference type="Pfam" id="PF00440">
    <property type="entry name" value="TetR_N"/>
    <property type="match status" value="1"/>
</dbReference>
<evidence type="ECO:0000313" key="6">
    <source>
        <dbReference type="Proteomes" id="UP000286746"/>
    </source>
</evidence>
<dbReference type="Proteomes" id="UP000286746">
    <property type="component" value="Unassembled WGS sequence"/>
</dbReference>
<accession>A0A401VX86</accession>
<dbReference type="InterPro" id="IPR050109">
    <property type="entry name" value="HTH-type_TetR-like_transc_reg"/>
</dbReference>
<gene>
    <name evidence="5" type="ORF">GKJPGBOP_01312</name>
</gene>
<dbReference type="PANTHER" id="PTHR30055">
    <property type="entry name" value="HTH-TYPE TRANSCRIPTIONAL REGULATOR RUTR"/>
    <property type="match status" value="1"/>
</dbReference>
<evidence type="ECO:0000259" key="4">
    <source>
        <dbReference type="PROSITE" id="PS50977"/>
    </source>
</evidence>
<reference evidence="5 6" key="1">
    <citation type="submission" date="2018-11" db="EMBL/GenBank/DDBJ databases">
        <title>Whole genome sequence of Streptomyces paromomycinus NBRC 15454(T).</title>
        <authorList>
            <person name="Komaki H."/>
            <person name="Tamura T."/>
        </authorList>
    </citation>
    <scope>NUCLEOTIDE SEQUENCE [LARGE SCALE GENOMIC DNA]</scope>
    <source>
        <strain evidence="5 6">NBRC 15454</strain>
    </source>
</reference>
<dbReference type="EMBL" id="BHZD01000001">
    <property type="protein sequence ID" value="GCD41656.1"/>
    <property type="molecule type" value="Genomic_DNA"/>
</dbReference>
<feature type="compositionally biased region" description="Basic residues" evidence="3">
    <location>
        <begin position="34"/>
        <end position="43"/>
    </location>
</feature>
<dbReference type="GO" id="GO:0000976">
    <property type="term" value="F:transcription cis-regulatory region binding"/>
    <property type="evidence" value="ECO:0007669"/>
    <property type="project" value="TreeGrafter"/>
</dbReference>
<dbReference type="PANTHER" id="PTHR30055:SF239">
    <property type="entry name" value="TRANSCRIPTIONAL REGULATORY PROTEIN"/>
    <property type="match status" value="1"/>
</dbReference>
<feature type="region of interest" description="Disordered" evidence="3">
    <location>
        <begin position="1"/>
        <end position="43"/>
    </location>
</feature>
<protein>
    <submittedName>
        <fullName evidence="5">TetR family transcriptional regulator</fullName>
    </submittedName>
</protein>
<comment type="caution">
    <text evidence="5">The sequence shown here is derived from an EMBL/GenBank/DDBJ whole genome shotgun (WGS) entry which is preliminary data.</text>
</comment>
<feature type="compositionally biased region" description="Low complexity" evidence="3">
    <location>
        <begin position="20"/>
        <end position="30"/>
    </location>
</feature>
<feature type="DNA-binding region" description="H-T-H motif" evidence="2">
    <location>
        <begin position="67"/>
        <end position="86"/>
    </location>
</feature>
<proteinExistence type="predicted"/>
<dbReference type="GO" id="GO:0003700">
    <property type="term" value="F:DNA-binding transcription factor activity"/>
    <property type="evidence" value="ECO:0007669"/>
    <property type="project" value="TreeGrafter"/>
</dbReference>
<dbReference type="SUPFAM" id="SSF46689">
    <property type="entry name" value="Homeodomain-like"/>
    <property type="match status" value="1"/>
</dbReference>
<dbReference type="Gene3D" id="1.10.357.10">
    <property type="entry name" value="Tetracycline Repressor, domain 2"/>
    <property type="match status" value="1"/>
</dbReference>
<dbReference type="InterPro" id="IPR009057">
    <property type="entry name" value="Homeodomain-like_sf"/>
</dbReference>
<evidence type="ECO:0000256" key="1">
    <source>
        <dbReference type="ARBA" id="ARBA00023125"/>
    </source>
</evidence>
<organism evidence="5 6">
    <name type="scientific">Streptomyces paromomycinus</name>
    <name type="common">Streptomyces rimosus subsp. paromomycinus</name>
    <dbReference type="NCBI Taxonomy" id="92743"/>
    <lineage>
        <taxon>Bacteria</taxon>
        <taxon>Bacillati</taxon>
        <taxon>Actinomycetota</taxon>
        <taxon>Actinomycetes</taxon>
        <taxon>Kitasatosporales</taxon>
        <taxon>Streptomycetaceae</taxon>
        <taxon>Streptomyces</taxon>
    </lineage>
</organism>
<name>A0A401VX86_STREY</name>
<feature type="domain" description="HTH tetR-type" evidence="4">
    <location>
        <begin position="44"/>
        <end position="104"/>
    </location>
</feature>